<protein>
    <submittedName>
        <fullName evidence="1">Uncharacterized protein</fullName>
    </submittedName>
</protein>
<evidence type="ECO:0000313" key="2">
    <source>
        <dbReference type="Proteomes" id="UP000643279"/>
    </source>
</evidence>
<name>A0ABQ2AU84_9MICC</name>
<organism evidence="1 2">
    <name type="scientific">Arthrobacter liuii</name>
    <dbReference type="NCBI Taxonomy" id="1476996"/>
    <lineage>
        <taxon>Bacteria</taxon>
        <taxon>Bacillati</taxon>
        <taxon>Actinomycetota</taxon>
        <taxon>Actinomycetes</taxon>
        <taxon>Micrococcales</taxon>
        <taxon>Micrococcaceae</taxon>
        <taxon>Arthrobacter</taxon>
    </lineage>
</organism>
<comment type="caution">
    <text evidence="1">The sequence shown here is derived from an EMBL/GenBank/DDBJ whole genome shotgun (WGS) entry which is preliminary data.</text>
</comment>
<proteinExistence type="predicted"/>
<gene>
    <name evidence="1" type="ORF">GCM10007170_29080</name>
</gene>
<reference evidence="2" key="1">
    <citation type="journal article" date="2019" name="Int. J. Syst. Evol. Microbiol.">
        <title>The Global Catalogue of Microorganisms (GCM) 10K type strain sequencing project: providing services to taxonomists for standard genome sequencing and annotation.</title>
        <authorList>
            <consortium name="The Broad Institute Genomics Platform"/>
            <consortium name="The Broad Institute Genome Sequencing Center for Infectious Disease"/>
            <person name="Wu L."/>
            <person name="Ma J."/>
        </authorList>
    </citation>
    <scope>NUCLEOTIDE SEQUENCE [LARGE SCALE GENOMIC DNA]</scope>
    <source>
        <strain evidence="2">CGMCC 1.12778</strain>
    </source>
</reference>
<dbReference type="Proteomes" id="UP000643279">
    <property type="component" value="Unassembled WGS sequence"/>
</dbReference>
<evidence type="ECO:0000313" key="1">
    <source>
        <dbReference type="EMBL" id="GGH97860.1"/>
    </source>
</evidence>
<accession>A0ABQ2AU84</accession>
<keyword evidence="2" id="KW-1185">Reference proteome</keyword>
<dbReference type="EMBL" id="BMFW01000014">
    <property type="protein sequence ID" value="GGH97860.1"/>
    <property type="molecule type" value="Genomic_DNA"/>
</dbReference>
<sequence>MEGRVVVQAQVVAEPDQGGLFGGGHGTTLHTLDVVVAGTIVPATATSCLVRCYPPLELVEVGFFNG</sequence>